<dbReference type="RefSeq" id="WP_005435236.1">
    <property type="nucleotide sequence ID" value="NZ_JH815516.1"/>
</dbReference>
<dbReference type="EMBL" id="ADMG01000031">
    <property type="protein sequence ID" value="EKB31164.1"/>
    <property type="molecule type" value="Genomic_DNA"/>
</dbReference>
<dbReference type="STRING" id="742823.HMPREF9465_01269"/>
<proteinExistence type="predicted"/>
<dbReference type="AlphaFoldDB" id="K1KHH6"/>
<comment type="caution">
    <text evidence="1">The sequence shown here is derived from an EMBL/GenBank/DDBJ whole genome shotgun (WGS) entry which is preliminary data.</text>
</comment>
<reference evidence="1 2" key="1">
    <citation type="submission" date="2012-05" db="EMBL/GenBank/DDBJ databases">
        <title>The Genome Sequence of Sutterella wadsworthensis 2_1_59BFAA.</title>
        <authorList>
            <consortium name="The Broad Institute Genome Sequencing Platform"/>
            <person name="Earl A."/>
            <person name="Ward D."/>
            <person name="Feldgarden M."/>
            <person name="Gevers D."/>
            <person name="Daigneault M."/>
            <person name="Strauss J."/>
            <person name="Allen-Vercoe E."/>
            <person name="Walker B."/>
            <person name="Young S.K."/>
            <person name="Zeng Q."/>
            <person name="Gargeya S."/>
            <person name="Fitzgerald M."/>
            <person name="Haas B."/>
            <person name="Abouelleil A."/>
            <person name="Alvarado L."/>
            <person name="Arachchi H.M."/>
            <person name="Berlin A.M."/>
            <person name="Chapman S.B."/>
            <person name="Goldberg J."/>
            <person name="Griggs A."/>
            <person name="Gujja S."/>
            <person name="Hansen M."/>
            <person name="Howarth C."/>
            <person name="Imamovic A."/>
            <person name="Larimer J."/>
            <person name="McCowen C."/>
            <person name="Montmayeur A."/>
            <person name="Murphy C."/>
            <person name="Neiman D."/>
            <person name="Pearson M."/>
            <person name="Priest M."/>
            <person name="Roberts A."/>
            <person name="Saif S."/>
            <person name="Shea T."/>
            <person name="Sisk P."/>
            <person name="Sykes S."/>
            <person name="Wortman J."/>
            <person name="Nusbaum C."/>
            <person name="Birren B."/>
        </authorList>
    </citation>
    <scope>NUCLEOTIDE SEQUENCE [LARGE SCALE GENOMIC DNA]</scope>
    <source>
        <strain evidence="1 2">2_1_59BFAA</strain>
    </source>
</reference>
<dbReference type="HOGENOM" id="CLU_1757895_0_0_4"/>
<accession>K1KHH6</accession>
<dbReference type="PATRIC" id="fig|742823.3.peg.1257"/>
<gene>
    <name evidence="1" type="ORF">HMPREF9465_01269</name>
</gene>
<organism evidence="1 2">
    <name type="scientific">Sutterella wadsworthensis 2_1_59BFAA</name>
    <dbReference type="NCBI Taxonomy" id="742823"/>
    <lineage>
        <taxon>Bacteria</taxon>
        <taxon>Pseudomonadati</taxon>
        <taxon>Pseudomonadota</taxon>
        <taxon>Betaproteobacteria</taxon>
        <taxon>Burkholderiales</taxon>
        <taxon>Sutterellaceae</taxon>
        <taxon>Sutterella</taxon>
    </lineage>
</organism>
<evidence type="ECO:0000313" key="2">
    <source>
        <dbReference type="Proteomes" id="UP000005835"/>
    </source>
</evidence>
<keyword evidence="2" id="KW-1185">Reference proteome</keyword>
<evidence type="ECO:0000313" key="1">
    <source>
        <dbReference type="EMBL" id="EKB31164.1"/>
    </source>
</evidence>
<sequence>MTTTISPACLLLDALTAAGIRTACDFDPADLSVRDPECFARLVSNAAYFLSAPVAEGLEDECPDDDEAEESAPDAFEPLSLEIYRAGRGGYIADVDLTVGGPTIRARYESRWERLTLTASWGGDRLEVSCNDCPLIRWIEAAEEFDRI</sequence>
<name>K1KHH6_9BURK</name>
<dbReference type="Proteomes" id="UP000005835">
    <property type="component" value="Unassembled WGS sequence"/>
</dbReference>
<protein>
    <submittedName>
        <fullName evidence="1">Uncharacterized protein</fullName>
    </submittedName>
</protein>